<evidence type="ECO:0008006" key="3">
    <source>
        <dbReference type="Google" id="ProtNLM"/>
    </source>
</evidence>
<evidence type="ECO:0000313" key="2">
    <source>
        <dbReference type="Proteomes" id="UP000028501"/>
    </source>
</evidence>
<dbReference type="Gene3D" id="3.30.1460.10">
    <property type="match status" value="1"/>
</dbReference>
<dbReference type="Proteomes" id="UP000028501">
    <property type="component" value="Chromosome"/>
</dbReference>
<protein>
    <recommendedName>
        <fullName evidence="3">DUF2299 domain-containing protein</fullName>
    </recommendedName>
</protein>
<dbReference type="GeneID" id="24796134"/>
<name>A0A075WP66_ARCFL</name>
<accession>A0A075WP66</accession>
<dbReference type="KEGG" id="afg:AFULGI_00026740"/>
<gene>
    <name evidence="1" type="ORF">AFULGI_00026740</name>
</gene>
<dbReference type="HOGENOM" id="CLU_108779_0_0_2"/>
<evidence type="ECO:0000313" key="1">
    <source>
        <dbReference type="EMBL" id="AIG99378.1"/>
    </source>
</evidence>
<sequence>MKQEIAKMVRDWLVEEGIYKDKVADENADYHFLAEIPPNSRQFIDVVFPKNRDDMVVVASGIRLSDEHYRSLMSLNSEKRNELLWKMRFDLLFLPTGFQILPNVDDPQLFQFTRELYFDGLNKNLFMDAIKQVHRCKLYVIWTMQRISGKRDEPDMSMYR</sequence>
<dbReference type="AlphaFoldDB" id="A0A075WP66"/>
<dbReference type="InterPro" id="IPR018747">
    <property type="entry name" value="DUF2299"/>
</dbReference>
<reference evidence="1 2" key="1">
    <citation type="submission" date="2013-07" db="EMBL/GenBank/DDBJ databases">
        <title>Genome of Archaeoglobus fulgidus.</title>
        <authorList>
            <person name="Fiebig A."/>
            <person name="Birkeland N.-K."/>
        </authorList>
    </citation>
    <scope>NUCLEOTIDE SEQUENCE [LARGE SCALE GENOMIC DNA]</scope>
    <source>
        <strain evidence="1 2">DSM 8774</strain>
    </source>
</reference>
<organism evidence="1 2">
    <name type="scientific">Archaeoglobus fulgidus DSM 8774</name>
    <dbReference type="NCBI Taxonomy" id="1344584"/>
    <lineage>
        <taxon>Archaea</taxon>
        <taxon>Methanobacteriati</taxon>
        <taxon>Methanobacteriota</taxon>
        <taxon>Archaeoglobi</taxon>
        <taxon>Archaeoglobales</taxon>
        <taxon>Archaeoglobaceae</taxon>
        <taxon>Archaeoglobus</taxon>
    </lineage>
</organism>
<dbReference type="Pfam" id="PF10061">
    <property type="entry name" value="DUF2299"/>
    <property type="match status" value="1"/>
</dbReference>
<dbReference type="CDD" id="cd17510">
    <property type="entry name" value="T3SC_YbjN-like_2"/>
    <property type="match status" value="1"/>
</dbReference>
<dbReference type="RefSeq" id="WP_052358813.1">
    <property type="nucleotide sequence ID" value="NZ_CP006577.1"/>
</dbReference>
<proteinExistence type="predicted"/>
<dbReference type="EMBL" id="CP006577">
    <property type="protein sequence ID" value="AIG99378.1"/>
    <property type="molecule type" value="Genomic_DNA"/>
</dbReference>